<reference evidence="1 2" key="1">
    <citation type="submission" date="2021-07" db="EMBL/GenBank/DDBJ databases">
        <authorList>
            <person name="Palmer J.M."/>
        </authorList>
    </citation>
    <scope>NUCLEOTIDE SEQUENCE [LARGE SCALE GENOMIC DNA]</scope>
    <source>
        <strain evidence="1 2">AT_MEX2019</strain>
        <tissue evidence="1">Muscle</tissue>
    </source>
</reference>
<proteinExistence type="predicted"/>
<sequence length="138" mass="15857">MFAECFTWLLTNVKLKFCLLYNGFFFLAFLKGQIHGLLSNICTDNRFPHMSSESLQLFHTYHGPLGWFSDYLLLTWAFRLGGWSCLGKFVVVPLHVLLPDLFAVFLGLHDAVHSLMFSNKPLRPSLYSYAVLCVITKM</sequence>
<dbReference type="Proteomes" id="UP001345963">
    <property type="component" value="Unassembled WGS sequence"/>
</dbReference>
<name>A0ABU7C7C9_9TELE</name>
<evidence type="ECO:0000313" key="2">
    <source>
        <dbReference type="Proteomes" id="UP001345963"/>
    </source>
</evidence>
<gene>
    <name evidence="1" type="ORF">ATANTOWER_008648</name>
</gene>
<keyword evidence="2" id="KW-1185">Reference proteome</keyword>
<organism evidence="1 2">
    <name type="scientific">Ataeniobius toweri</name>
    <dbReference type="NCBI Taxonomy" id="208326"/>
    <lineage>
        <taxon>Eukaryota</taxon>
        <taxon>Metazoa</taxon>
        <taxon>Chordata</taxon>
        <taxon>Craniata</taxon>
        <taxon>Vertebrata</taxon>
        <taxon>Euteleostomi</taxon>
        <taxon>Actinopterygii</taxon>
        <taxon>Neopterygii</taxon>
        <taxon>Teleostei</taxon>
        <taxon>Neoteleostei</taxon>
        <taxon>Acanthomorphata</taxon>
        <taxon>Ovalentaria</taxon>
        <taxon>Atherinomorphae</taxon>
        <taxon>Cyprinodontiformes</taxon>
        <taxon>Goodeidae</taxon>
        <taxon>Ataeniobius</taxon>
    </lineage>
</organism>
<evidence type="ECO:0000313" key="1">
    <source>
        <dbReference type="EMBL" id="MED6258529.1"/>
    </source>
</evidence>
<dbReference type="EMBL" id="JAHUTI010080713">
    <property type="protein sequence ID" value="MED6258529.1"/>
    <property type="molecule type" value="Genomic_DNA"/>
</dbReference>
<accession>A0ABU7C7C9</accession>
<protein>
    <submittedName>
        <fullName evidence="1">Uncharacterized protein</fullName>
    </submittedName>
</protein>
<comment type="caution">
    <text evidence="1">The sequence shown here is derived from an EMBL/GenBank/DDBJ whole genome shotgun (WGS) entry which is preliminary data.</text>
</comment>